<dbReference type="Pfam" id="PF03951">
    <property type="entry name" value="Gln-synt_N"/>
    <property type="match status" value="1"/>
</dbReference>
<proteinExistence type="inferred from homology"/>
<dbReference type="Gene3D" id="3.30.590.10">
    <property type="entry name" value="Glutamine synthetase/guanido kinase, catalytic domain"/>
    <property type="match status" value="1"/>
</dbReference>
<evidence type="ECO:0000256" key="2">
    <source>
        <dbReference type="ARBA" id="ARBA00022598"/>
    </source>
</evidence>
<evidence type="ECO:0000256" key="6">
    <source>
        <dbReference type="RuleBase" id="RU000384"/>
    </source>
</evidence>
<dbReference type="AlphaFoldDB" id="A0A6L5X8N0"/>
<dbReference type="PANTHER" id="PTHR43785">
    <property type="entry name" value="GAMMA-GLUTAMYLPUTRESCINE SYNTHETASE"/>
    <property type="match status" value="1"/>
</dbReference>
<dbReference type="SUPFAM" id="SSF55931">
    <property type="entry name" value="Glutamine synthetase/guanido kinase"/>
    <property type="match status" value="1"/>
</dbReference>
<keyword evidence="2" id="KW-0436">Ligase</keyword>
<comment type="caution">
    <text evidence="9">The sequence shown here is derived from an EMBL/GenBank/DDBJ whole genome shotgun (WGS) entry which is preliminary data.</text>
</comment>
<protein>
    <submittedName>
        <fullName evidence="9">Glutamine synthetase</fullName>
    </submittedName>
</protein>
<reference evidence="9 10" key="1">
    <citation type="submission" date="2019-08" db="EMBL/GenBank/DDBJ databases">
        <title>In-depth cultivation of the pig gut microbiome towards novel bacterial diversity and tailored functional studies.</title>
        <authorList>
            <person name="Wylensek D."/>
            <person name="Hitch T.C.A."/>
            <person name="Clavel T."/>
        </authorList>
    </citation>
    <scope>NUCLEOTIDE SEQUENCE [LARGE SCALE GENOMIC DNA]</scope>
    <source>
        <strain evidence="9 10">Oil+RF-744-WCA-WT-11</strain>
    </source>
</reference>
<organism evidence="9 10">
    <name type="scientific">Porcincola intestinalis</name>
    <dbReference type="NCBI Taxonomy" id="2606632"/>
    <lineage>
        <taxon>Bacteria</taxon>
        <taxon>Bacillati</taxon>
        <taxon>Bacillota</taxon>
        <taxon>Clostridia</taxon>
        <taxon>Lachnospirales</taxon>
        <taxon>Lachnospiraceae</taxon>
        <taxon>Porcincola</taxon>
    </lineage>
</organism>
<name>A0A6L5X8N0_9FIRM</name>
<dbReference type="EMBL" id="VULZ01000010">
    <property type="protein sequence ID" value="MSS15356.1"/>
    <property type="molecule type" value="Genomic_DNA"/>
</dbReference>
<evidence type="ECO:0000256" key="5">
    <source>
        <dbReference type="PROSITE-ProRule" id="PRU01330"/>
    </source>
</evidence>
<evidence type="ECO:0000256" key="3">
    <source>
        <dbReference type="ARBA" id="ARBA00022741"/>
    </source>
</evidence>
<dbReference type="GO" id="GO:0006542">
    <property type="term" value="P:glutamine biosynthetic process"/>
    <property type="evidence" value="ECO:0007669"/>
    <property type="project" value="InterPro"/>
</dbReference>
<accession>A0A6L5X8N0</accession>
<dbReference type="InterPro" id="IPR014746">
    <property type="entry name" value="Gln_synth/guanido_kin_cat_dom"/>
</dbReference>
<dbReference type="GO" id="GO:0005524">
    <property type="term" value="F:ATP binding"/>
    <property type="evidence" value="ECO:0007669"/>
    <property type="project" value="UniProtKB-KW"/>
</dbReference>
<dbReference type="InterPro" id="IPR008146">
    <property type="entry name" value="Gln_synth_cat_dom"/>
</dbReference>
<feature type="domain" description="GS beta-grasp" evidence="7">
    <location>
        <begin position="15"/>
        <end position="100"/>
    </location>
</feature>
<keyword evidence="10" id="KW-1185">Reference proteome</keyword>
<dbReference type="SUPFAM" id="SSF54368">
    <property type="entry name" value="Glutamine synthetase, N-terminal domain"/>
    <property type="match status" value="1"/>
</dbReference>
<evidence type="ECO:0000313" key="10">
    <source>
        <dbReference type="Proteomes" id="UP000481852"/>
    </source>
</evidence>
<dbReference type="PROSITE" id="PS51986">
    <property type="entry name" value="GS_BETA_GRASP"/>
    <property type="match status" value="1"/>
</dbReference>
<evidence type="ECO:0000313" key="9">
    <source>
        <dbReference type="EMBL" id="MSS15356.1"/>
    </source>
</evidence>
<dbReference type="RefSeq" id="WP_154526100.1">
    <property type="nucleotide sequence ID" value="NZ_VULZ01000010.1"/>
</dbReference>
<dbReference type="SMART" id="SM01230">
    <property type="entry name" value="Gln-synt_C"/>
    <property type="match status" value="1"/>
</dbReference>
<keyword evidence="4" id="KW-0067">ATP-binding</keyword>
<gene>
    <name evidence="9" type="ORF">FYJ35_09965</name>
</gene>
<sequence length="435" mass="49126">MDQSMMDLLQLVEDEDVKFIRLAYCDLNGQLKNMAIMSSELRRAVEEGISFDASAVLGFTGVEYSDLFLVPDSSTVSILPWRPAHERVMRMQCDVKNPDGSIFEPYCRNVLRNAVDRAISLGYIVNIGTECEFYLFRQDEEGRPTQIPLDRGGYNDISPIDRGEDMRRRICLAIEEMGLNPECSHHECGPGQNEIDFRYADALQAADNFLTLKMAVKSLAQLNDLYASFMPKPLEDNCGNGLHINFSLMRGGHSVFKSGGEHSQVGESFIAGILEKIPEITAFLNPTPNSYERFGSFKAPKYVTWSHQNRSQLIRIPAATGGHVRAELRSADPSCNPYLAFALLIHAGLDGIENETKLCEPYNGNAYEISDPSVRRIPENLGEALKLAEQSDLVARALPEMTREEFFQEKKEEWKEYQLSSDRHQLELDRYFGIL</sequence>
<keyword evidence="3" id="KW-0547">Nucleotide-binding</keyword>
<dbReference type="Pfam" id="PF00120">
    <property type="entry name" value="Gln-synt_C"/>
    <property type="match status" value="1"/>
</dbReference>
<dbReference type="GO" id="GO:0004356">
    <property type="term" value="F:glutamine synthetase activity"/>
    <property type="evidence" value="ECO:0007669"/>
    <property type="project" value="InterPro"/>
</dbReference>
<evidence type="ECO:0000259" key="7">
    <source>
        <dbReference type="PROSITE" id="PS51986"/>
    </source>
</evidence>
<dbReference type="InterPro" id="IPR008147">
    <property type="entry name" value="Gln_synt_N"/>
</dbReference>
<evidence type="ECO:0000256" key="1">
    <source>
        <dbReference type="ARBA" id="ARBA00009897"/>
    </source>
</evidence>
<comment type="similarity">
    <text evidence="1 5 6">Belongs to the glutamine synthetase family.</text>
</comment>
<dbReference type="PANTHER" id="PTHR43785:SF12">
    <property type="entry name" value="TYPE-1 GLUTAMINE SYNTHETASE 2"/>
    <property type="match status" value="1"/>
</dbReference>
<dbReference type="PROSITE" id="PS51987">
    <property type="entry name" value="GS_CATALYTIC"/>
    <property type="match status" value="1"/>
</dbReference>
<feature type="domain" description="GS catalytic" evidence="8">
    <location>
        <begin position="107"/>
        <end position="435"/>
    </location>
</feature>
<dbReference type="Proteomes" id="UP000481852">
    <property type="component" value="Unassembled WGS sequence"/>
</dbReference>
<evidence type="ECO:0000259" key="8">
    <source>
        <dbReference type="PROSITE" id="PS51987"/>
    </source>
</evidence>
<dbReference type="InterPro" id="IPR036651">
    <property type="entry name" value="Gln_synt_N_sf"/>
</dbReference>
<dbReference type="Gene3D" id="3.10.20.70">
    <property type="entry name" value="Glutamine synthetase, N-terminal domain"/>
    <property type="match status" value="1"/>
</dbReference>
<evidence type="ECO:0000256" key="4">
    <source>
        <dbReference type="ARBA" id="ARBA00022840"/>
    </source>
</evidence>